<evidence type="ECO:0000313" key="5">
    <source>
        <dbReference type="EMBL" id="CAB4784134.1"/>
    </source>
</evidence>
<dbReference type="InterPro" id="IPR001387">
    <property type="entry name" value="Cro/C1-type_HTH"/>
</dbReference>
<evidence type="ECO:0000313" key="4">
    <source>
        <dbReference type="EMBL" id="CAB4738535.1"/>
    </source>
</evidence>
<dbReference type="AlphaFoldDB" id="A0A6J6YQL5"/>
<sequence>MDAKSKLDTELTWLGIGQNLRRIRLSRGLTLKEVEIDSKGKWKAVVIGSYERTNRALTIKKAIALADFYQVPLGHLLGTDTYTKNTDRKRIRLDLRRIEEAKNIPEIKLFTAWIAGSRQDWNGEILSIRGSDILPLAIALNIAENEVLSKLEYLNLLYK</sequence>
<dbReference type="EMBL" id="CAEZWY010000017">
    <property type="protein sequence ID" value="CAB4665725.1"/>
    <property type="molecule type" value="Genomic_DNA"/>
</dbReference>
<accession>A0A6J6YQL5</accession>
<feature type="domain" description="HTH cro/C1-type" evidence="1">
    <location>
        <begin position="20"/>
        <end position="76"/>
    </location>
</feature>
<dbReference type="EMBL" id="CAFBQT010000022">
    <property type="protein sequence ID" value="CAB5060840.1"/>
    <property type="molecule type" value="Genomic_DNA"/>
</dbReference>
<dbReference type="InterPro" id="IPR010982">
    <property type="entry name" value="Lambda_DNA-bd_dom_sf"/>
</dbReference>
<dbReference type="EMBL" id="CAEZUF010000003">
    <property type="protein sequence ID" value="CAB4584059.1"/>
    <property type="molecule type" value="Genomic_DNA"/>
</dbReference>
<gene>
    <name evidence="2" type="ORF">UFOPK1791_00098</name>
    <name evidence="3" type="ORF">UFOPK2312_00277</name>
    <name evidence="4" type="ORF">UFOPK2802_00393</name>
    <name evidence="5" type="ORF">UFOPK2982_00123</name>
    <name evidence="6" type="ORF">UFOPK3083_00884</name>
    <name evidence="7" type="ORF">UFOPK3948_00282</name>
    <name evidence="8" type="ORF">UFOPK4355_00301</name>
</gene>
<dbReference type="CDD" id="cd00093">
    <property type="entry name" value="HTH_XRE"/>
    <property type="match status" value="1"/>
</dbReference>
<dbReference type="SUPFAM" id="SSF47413">
    <property type="entry name" value="lambda repressor-like DNA-binding domains"/>
    <property type="match status" value="1"/>
</dbReference>
<dbReference type="GO" id="GO:0045892">
    <property type="term" value="P:negative regulation of DNA-templated transcription"/>
    <property type="evidence" value="ECO:0007669"/>
    <property type="project" value="InterPro"/>
</dbReference>
<dbReference type="EMBL" id="CAFBOI010000017">
    <property type="protein sequence ID" value="CAB4973120.1"/>
    <property type="molecule type" value="Genomic_DNA"/>
</dbReference>
<dbReference type="SMART" id="SM00530">
    <property type="entry name" value="HTH_XRE"/>
    <property type="match status" value="1"/>
</dbReference>
<evidence type="ECO:0000313" key="3">
    <source>
        <dbReference type="EMBL" id="CAB4665725.1"/>
    </source>
</evidence>
<evidence type="ECO:0000313" key="6">
    <source>
        <dbReference type="EMBL" id="CAB4810524.1"/>
    </source>
</evidence>
<dbReference type="EMBL" id="CAFAAE010000009">
    <property type="protein sequence ID" value="CAB4784134.1"/>
    <property type="molecule type" value="Genomic_DNA"/>
</dbReference>
<dbReference type="InterPro" id="IPR038099">
    <property type="entry name" value="BldD-like_C_sf"/>
</dbReference>
<name>A0A6J6YQL5_9ZZZZ</name>
<dbReference type="Gene3D" id="1.10.260.40">
    <property type="entry name" value="lambda repressor-like DNA-binding domains"/>
    <property type="match status" value="1"/>
</dbReference>
<evidence type="ECO:0000313" key="8">
    <source>
        <dbReference type="EMBL" id="CAB5060840.1"/>
    </source>
</evidence>
<dbReference type="InterPro" id="IPR037664">
    <property type="entry name" value="BldD_C"/>
</dbReference>
<evidence type="ECO:0000313" key="7">
    <source>
        <dbReference type="EMBL" id="CAB4973120.1"/>
    </source>
</evidence>
<dbReference type="EMBL" id="CAFAAT010000118">
    <property type="protein sequence ID" value="CAB4810524.1"/>
    <property type="molecule type" value="Genomic_DNA"/>
</dbReference>
<dbReference type="Gene3D" id="1.10.10.1930">
    <property type="match status" value="1"/>
</dbReference>
<evidence type="ECO:0000259" key="1">
    <source>
        <dbReference type="PROSITE" id="PS50943"/>
    </source>
</evidence>
<dbReference type="EMBL" id="CAEZYX010000024">
    <property type="protein sequence ID" value="CAB4738535.1"/>
    <property type="molecule type" value="Genomic_DNA"/>
</dbReference>
<evidence type="ECO:0000313" key="2">
    <source>
        <dbReference type="EMBL" id="CAB4584059.1"/>
    </source>
</evidence>
<organism evidence="6">
    <name type="scientific">freshwater metagenome</name>
    <dbReference type="NCBI Taxonomy" id="449393"/>
    <lineage>
        <taxon>unclassified sequences</taxon>
        <taxon>metagenomes</taxon>
        <taxon>ecological metagenomes</taxon>
    </lineage>
</organism>
<proteinExistence type="predicted"/>
<dbReference type="PROSITE" id="PS50943">
    <property type="entry name" value="HTH_CROC1"/>
    <property type="match status" value="1"/>
</dbReference>
<dbReference type="Pfam" id="PF21179">
    <property type="entry name" value="BldD-like_C"/>
    <property type="match status" value="1"/>
</dbReference>
<reference evidence="6" key="1">
    <citation type="submission" date="2020-05" db="EMBL/GenBank/DDBJ databases">
        <authorList>
            <person name="Chiriac C."/>
            <person name="Salcher M."/>
            <person name="Ghai R."/>
            <person name="Kavagutti S V."/>
        </authorList>
    </citation>
    <scope>NUCLEOTIDE SEQUENCE</scope>
</reference>
<dbReference type="GO" id="GO:0003677">
    <property type="term" value="F:DNA binding"/>
    <property type="evidence" value="ECO:0007669"/>
    <property type="project" value="InterPro"/>
</dbReference>
<protein>
    <submittedName>
        <fullName evidence="6">Unannotated protein</fullName>
    </submittedName>
</protein>